<dbReference type="EMBL" id="RPOK01000004">
    <property type="protein sequence ID" value="RPJ66067.1"/>
    <property type="molecule type" value="Genomic_DNA"/>
</dbReference>
<reference evidence="2 3" key="1">
    <citation type="submission" date="2018-11" db="EMBL/GenBank/DDBJ databases">
        <authorList>
            <person name="Ye M.-Q."/>
            <person name="Du Z.-J."/>
        </authorList>
    </citation>
    <scope>NUCLEOTIDE SEQUENCE [LARGE SCALE GENOMIC DNA]</scope>
    <source>
        <strain evidence="2 3">U0105</strain>
    </source>
</reference>
<protein>
    <submittedName>
        <fullName evidence="2">Uncharacterized protein</fullName>
    </submittedName>
</protein>
<sequence length="113" mass="13018">MTDHTKAIIEALGEHGENGSGLISLSLKTGISQESLRKFFKENKEYCLPIEKYKFKLNRSAVENGSVEEIIKAIGREKAERKIKERVFKGFTWGFALGVFLPEFLPYLFKWIF</sequence>
<keyword evidence="3" id="KW-1185">Reference proteome</keyword>
<keyword evidence="1" id="KW-0472">Membrane</keyword>
<evidence type="ECO:0000313" key="2">
    <source>
        <dbReference type="EMBL" id="RPJ66067.1"/>
    </source>
</evidence>
<evidence type="ECO:0000256" key="1">
    <source>
        <dbReference type="SAM" id="Phobius"/>
    </source>
</evidence>
<name>A0A3N5XY46_9ALTE</name>
<accession>A0A3N5XY46</accession>
<organism evidence="2 3">
    <name type="scientific">Alteromonas sediminis</name>
    <dbReference type="NCBI Taxonomy" id="2259342"/>
    <lineage>
        <taxon>Bacteria</taxon>
        <taxon>Pseudomonadati</taxon>
        <taxon>Pseudomonadota</taxon>
        <taxon>Gammaproteobacteria</taxon>
        <taxon>Alteromonadales</taxon>
        <taxon>Alteromonadaceae</taxon>
        <taxon>Alteromonas/Salinimonas group</taxon>
        <taxon>Alteromonas</taxon>
    </lineage>
</organism>
<feature type="transmembrane region" description="Helical" evidence="1">
    <location>
        <begin position="90"/>
        <end position="109"/>
    </location>
</feature>
<dbReference type="RefSeq" id="WP_124028697.1">
    <property type="nucleotide sequence ID" value="NZ_JBHRSN010000007.1"/>
</dbReference>
<keyword evidence="1" id="KW-1133">Transmembrane helix</keyword>
<proteinExistence type="predicted"/>
<dbReference type="AlphaFoldDB" id="A0A3N5XY46"/>
<keyword evidence="1" id="KW-0812">Transmembrane</keyword>
<comment type="caution">
    <text evidence="2">The sequence shown here is derived from an EMBL/GenBank/DDBJ whole genome shotgun (WGS) entry which is preliminary data.</text>
</comment>
<dbReference type="OrthoDB" id="6402601at2"/>
<gene>
    <name evidence="2" type="ORF">DRW07_14805</name>
</gene>
<dbReference type="Proteomes" id="UP000275281">
    <property type="component" value="Unassembled WGS sequence"/>
</dbReference>
<evidence type="ECO:0000313" key="3">
    <source>
        <dbReference type="Proteomes" id="UP000275281"/>
    </source>
</evidence>